<evidence type="ECO:0000313" key="7">
    <source>
        <dbReference type="EMBL" id="MBO9200483.1"/>
    </source>
</evidence>
<evidence type="ECO:0000256" key="3">
    <source>
        <dbReference type="ARBA" id="ARBA00023015"/>
    </source>
</evidence>
<dbReference type="InterPro" id="IPR002078">
    <property type="entry name" value="Sigma_54_int"/>
</dbReference>
<evidence type="ECO:0000313" key="8">
    <source>
        <dbReference type="Proteomes" id="UP000677244"/>
    </source>
</evidence>
<proteinExistence type="predicted"/>
<dbReference type="Gene3D" id="1.10.10.60">
    <property type="entry name" value="Homeodomain-like"/>
    <property type="match status" value="1"/>
</dbReference>
<comment type="caution">
    <text evidence="7">The sequence shown here is derived from an EMBL/GenBank/DDBJ whole genome shotgun (WGS) entry which is preliminary data.</text>
</comment>
<evidence type="ECO:0000256" key="4">
    <source>
        <dbReference type="ARBA" id="ARBA00023125"/>
    </source>
</evidence>
<dbReference type="InterPro" id="IPR058031">
    <property type="entry name" value="AAA_lid_NorR"/>
</dbReference>
<keyword evidence="8" id="KW-1185">Reference proteome</keyword>
<dbReference type="PROSITE" id="PS00676">
    <property type="entry name" value="SIGMA54_INTERACT_2"/>
    <property type="match status" value="1"/>
</dbReference>
<evidence type="ECO:0000256" key="2">
    <source>
        <dbReference type="ARBA" id="ARBA00022840"/>
    </source>
</evidence>
<keyword evidence="2" id="KW-0067">ATP-binding</keyword>
<keyword evidence="4" id="KW-0238">DNA-binding</keyword>
<evidence type="ECO:0000256" key="1">
    <source>
        <dbReference type="ARBA" id="ARBA00022741"/>
    </source>
</evidence>
<dbReference type="Gene3D" id="1.10.8.60">
    <property type="match status" value="1"/>
</dbReference>
<dbReference type="SUPFAM" id="SSF52540">
    <property type="entry name" value="P-loop containing nucleoside triphosphate hydrolases"/>
    <property type="match status" value="1"/>
</dbReference>
<dbReference type="PANTHER" id="PTHR32071">
    <property type="entry name" value="TRANSCRIPTIONAL REGULATORY PROTEIN"/>
    <property type="match status" value="1"/>
</dbReference>
<keyword evidence="3" id="KW-0805">Transcription regulation</keyword>
<evidence type="ECO:0000259" key="6">
    <source>
        <dbReference type="PROSITE" id="PS50045"/>
    </source>
</evidence>
<gene>
    <name evidence="7" type="ORF">J7I42_09440</name>
</gene>
<dbReference type="SMART" id="SM00382">
    <property type="entry name" value="AAA"/>
    <property type="match status" value="1"/>
</dbReference>
<sequence>MRYAKESTCLSDEFPAILHFPDIIGNSREIRQTLHLVAKVAPTACTTLILGETGTGKELIAKAIHDNSPRRSKTMVKVNCAALPANLIESELFGHERGSFTGAFERRIGKFELAHNGTLFLDEIGELPLELQVKLLRALQEKEIERIGGKGSTTVDTRIIAATNRDLEKEVAEGRFRADLYYRLNIFPINLPSLRNRRDDIPSLVHHFICKLTTRTGKEITTISKYALKQLMNYSWPGNIRELEHVIERSMLLAEDKLIHEIQLPSNKEHGQRKTTLMDFTLKTIEENERDHILNTLNYCKGRISGSHGAAEFLGVPPSTLSSKLKRLGIGKNHFVV</sequence>
<protein>
    <submittedName>
        <fullName evidence="7">Sigma-54-dependent Fis family transcriptional regulator</fullName>
    </submittedName>
</protein>
<organism evidence="7 8">
    <name type="scientific">Niastella soli</name>
    <dbReference type="NCBI Taxonomy" id="2821487"/>
    <lineage>
        <taxon>Bacteria</taxon>
        <taxon>Pseudomonadati</taxon>
        <taxon>Bacteroidota</taxon>
        <taxon>Chitinophagia</taxon>
        <taxon>Chitinophagales</taxon>
        <taxon>Chitinophagaceae</taxon>
        <taxon>Niastella</taxon>
    </lineage>
</organism>
<keyword evidence="1" id="KW-0547">Nucleotide-binding</keyword>
<feature type="domain" description="Sigma-54 factor interaction" evidence="6">
    <location>
        <begin position="23"/>
        <end position="252"/>
    </location>
</feature>
<dbReference type="PANTHER" id="PTHR32071:SF57">
    <property type="entry name" value="C4-DICARBOXYLATE TRANSPORT TRANSCRIPTIONAL REGULATORY PROTEIN DCTD"/>
    <property type="match status" value="1"/>
</dbReference>
<dbReference type="Gene3D" id="3.40.50.300">
    <property type="entry name" value="P-loop containing nucleotide triphosphate hydrolases"/>
    <property type="match status" value="1"/>
</dbReference>
<dbReference type="CDD" id="cd00009">
    <property type="entry name" value="AAA"/>
    <property type="match status" value="1"/>
</dbReference>
<evidence type="ECO:0000256" key="5">
    <source>
        <dbReference type="ARBA" id="ARBA00023163"/>
    </source>
</evidence>
<dbReference type="Pfam" id="PF02954">
    <property type="entry name" value="HTH_8"/>
    <property type="match status" value="1"/>
</dbReference>
<dbReference type="InterPro" id="IPR002197">
    <property type="entry name" value="HTH_Fis"/>
</dbReference>
<dbReference type="PROSITE" id="PS50045">
    <property type="entry name" value="SIGMA54_INTERACT_4"/>
    <property type="match status" value="1"/>
</dbReference>
<dbReference type="InterPro" id="IPR025943">
    <property type="entry name" value="Sigma_54_int_dom_ATP-bd_2"/>
</dbReference>
<dbReference type="InterPro" id="IPR025944">
    <property type="entry name" value="Sigma_54_int_dom_CS"/>
</dbReference>
<dbReference type="EMBL" id="JAGHKO010000001">
    <property type="protein sequence ID" value="MBO9200483.1"/>
    <property type="molecule type" value="Genomic_DNA"/>
</dbReference>
<dbReference type="Proteomes" id="UP000677244">
    <property type="component" value="Unassembled WGS sequence"/>
</dbReference>
<dbReference type="PROSITE" id="PS00688">
    <property type="entry name" value="SIGMA54_INTERACT_3"/>
    <property type="match status" value="1"/>
</dbReference>
<dbReference type="InterPro" id="IPR003593">
    <property type="entry name" value="AAA+_ATPase"/>
</dbReference>
<dbReference type="SUPFAM" id="SSF46689">
    <property type="entry name" value="Homeodomain-like"/>
    <property type="match status" value="1"/>
</dbReference>
<dbReference type="Pfam" id="PF00158">
    <property type="entry name" value="Sigma54_activat"/>
    <property type="match status" value="1"/>
</dbReference>
<dbReference type="InterPro" id="IPR009057">
    <property type="entry name" value="Homeodomain-like_sf"/>
</dbReference>
<dbReference type="Pfam" id="PF25601">
    <property type="entry name" value="AAA_lid_14"/>
    <property type="match status" value="1"/>
</dbReference>
<dbReference type="InterPro" id="IPR027417">
    <property type="entry name" value="P-loop_NTPase"/>
</dbReference>
<name>A0ABS3YRH4_9BACT</name>
<accession>A0ABS3YRH4</accession>
<keyword evidence="5" id="KW-0804">Transcription</keyword>
<dbReference type="RefSeq" id="WP_209138524.1">
    <property type="nucleotide sequence ID" value="NZ_JAGHKO010000001.1"/>
</dbReference>
<reference evidence="7 8" key="1">
    <citation type="submission" date="2021-03" db="EMBL/GenBank/DDBJ databases">
        <title>Assistant Professor.</title>
        <authorList>
            <person name="Huq M.A."/>
        </authorList>
    </citation>
    <scope>NUCLEOTIDE SEQUENCE [LARGE SCALE GENOMIC DNA]</scope>
    <source>
        <strain evidence="7 8">MAH-29</strain>
    </source>
</reference>